<dbReference type="OrthoDB" id="9806984at2"/>
<organism evidence="9 10">
    <name type="scientific">Paenirhodobacter enshiensis</name>
    <dbReference type="NCBI Taxonomy" id="1105367"/>
    <lineage>
        <taxon>Bacteria</taxon>
        <taxon>Pseudomonadati</taxon>
        <taxon>Pseudomonadota</taxon>
        <taxon>Alphaproteobacteria</taxon>
        <taxon>Rhodobacterales</taxon>
        <taxon>Rhodobacter group</taxon>
        <taxon>Paenirhodobacter</taxon>
    </lineage>
</organism>
<evidence type="ECO:0000256" key="5">
    <source>
        <dbReference type="ARBA" id="ARBA00022989"/>
    </source>
</evidence>
<feature type="transmembrane region" description="Helical" evidence="7">
    <location>
        <begin position="20"/>
        <end position="42"/>
    </location>
</feature>
<evidence type="ECO:0000313" key="10">
    <source>
        <dbReference type="Proteomes" id="UP000028824"/>
    </source>
</evidence>
<keyword evidence="2" id="KW-1003">Cell membrane</keyword>
<dbReference type="PANTHER" id="PTHR30462:SF0">
    <property type="entry name" value="INTERMEMBRANE TRANSPORT PROTEIN YEBT"/>
    <property type="match status" value="1"/>
</dbReference>
<dbReference type="GO" id="GO:0005886">
    <property type="term" value="C:plasma membrane"/>
    <property type="evidence" value="ECO:0007669"/>
    <property type="project" value="UniProtKB-SubCell"/>
</dbReference>
<dbReference type="STRING" id="1105367.CG50_12715"/>
<dbReference type="RefSeq" id="WP_036635615.1">
    <property type="nucleotide sequence ID" value="NZ_JFZB01000005.1"/>
</dbReference>
<evidence type="ECO:0000313" key="9">
    <source>
        <dbReference type="EMBL" id="KFI29044.1"/>
    </source>
</evidence>
<feature type="domain" description="Mce/MlaD" evidence="8">
    <location>
        <begin position="295"/>
        <end position="392"/>
    </location>
</feature>
<name>A0A086Y444_9RHOB</name>
<evidence type="ECO:0000256" key="2">
    <source>
        <dbReference type="ARBA" id="ARBA00022475"/>
    </source>
</evidence>
<dbReference type="EMBL" id="JFZB01000005">
    <property type="protein sequence ID" value="KFI29044.1"/>
    <property type="molecule type" value="Genomic_DNA"/>
</dbReference>
<evidence type="ECO:0000256" key="6">
    <source>
        <dbReference type="ARBA" id="ARBA00023136"/>
    </source>
</evidence>
<sequence length="673" mass="71178">MTDRPEPAPMQTEAAPDPIWTRLSVIWLVPILALAVTLGVAWKTYAERGELIEIELADATGITPGETPLKFREVQVGTVESVGFSPDLSSVRAFVRVDNKVAQYIDRDARFWLVRPEVSAQGISRLDTVLSGTFIEGWWDAVPNGHQTVFRSLDRPPVAPDPSKGTAVELVADNAGGLAEGAPVLYRGLTVGRLQNLRLDDKGAGVAVDAYIEAPYDKRLSSVTRFWNTSGASVSIGAAGVQLSVASLASLVQGGVEFETFSTGGGPVDPGQRFRLYGSSDDARQSMFGAELTDPPKYTLLFDQAINGLSKGSKVQFRGVEAGEVTDVSIRIRTDAKGERSAQQQVVIALSPERLGLDRDSARKDVNDFLAAEVEKGLRARVAATGLLGATLVIELTDIEATKPAKMDLGAEPWPEIPTAPAAQNDLAASAKDVMGRINNLPIEELMKSAIRTFDSVSAVAESQDTREIPRNLSSLLGQLQTLVADLNAAGAAGKAVTAMDNLSSAATGFMTETDGLSQTLASADKAAQAVAAMPLGRIGDNVDGLIAQIRTMLGSEDANHLPKALADTLNETAALLAELRAGGAADKLNGTLVATQDAATAISDASTKLPALTERLDQLVTQAQGLVGSYGPRSAFNDQMVQTLTELRRAAASFGELARTLQRNPQSVILGR</sequence>
<feature type="domain" description="Mce/MlaD" evidence="8">
    <location>
        <begin position="50"/>
        <end position="135"/>
    </location>
</feature>
<keyword evidence="6 7" id="KW-0472">Membrane</keyword>
<gene>
    <name evidence="9" type="ORF">CG50_12715</name>
</gene>
<dbReference type="InterPro" id="IPR051800">
    <property type="entry name" value="PqiA-PqiB_transport"/>
</dbReference>
<dbReference type="InterPro" id="IPR003399">
    <property type="entry name" value="Mce/MlaD"/>
</dbReference>
<protein>
    <recommendedName>
        <fullName evidence="8">Mce/MlaD domain-containing protein</fullName>
    </recommendedName>
</protein>
<dbReference type="Pfam" id="PF02470">
    <property type="entry name" value="MlaD"/>
    <property type="match status" value="3"/>
</dbReference>
<keyword evidence="10" id="KW-1185">Reference proteome</keyword>
<feature type="domain" description="Mce/MlaD" evidence="8">
    <location>
        <begin position="165"/>
        <end position="223"/>
    </location>
</feature>
<evidence type="ECO:0000256" key="4">
    <source>
        <dbReference type="ARBA" id="ARBA00022692"/>
    </source>
</evidence>
<comment type="subcellular location">
    <subcellularLocation>
        <location evidence="1">Cell inner membrane</location>
    </subcellularLocation>
</comment>
<evidence type="ECO:0000256" key="3">
    <source>
        <dbReference type="ARBA" id="ARBA00022519"/>
    </source>
</evidence>
<dbReference type="Proteomes" id="UP000028824">
    <property type="component" value="Unassembled WGS sequence"/>
</dbReference>
<evidence type="ECO:0000256" key="1">
    <source>
        <dbReference type="ARBA" id="ARBA00004533"/>
    </source>
</evidence>
<dbReference type="eggNOG" id="COG3008">
    <property type="taxonomic scope" value="Bacteria"/>
</dbReference>
<keyword evidence="3" id="KW-0997">Cell inner membrane</keyword>
<keyword evidence="5 7" id="KW-1133">Transmembrane helix</keyword>
<dbReference type="eggNOG" id="COG1463">
    <property type="taxonomic scope" value="Bacteria"/>
</dbReference>
<evidence type="ECO:0000256" key="7">
    <source>
        <dbReference type="SAM" id="Phobius"/>
    </source>
</evidence>
<keyword evidence="4 7" id="KW-0812">Transmembrane</keyword>
<evidence type="ECO:0000259" key="8">
    <source>
        <dbReference type="Pfam" id="PF02470"/>
    </source>
</evidence>
<comment type="caution">
    <text evidence="9">The sequence shown here is derived from an EMBL/GenBank/DDBJ whole genome shotgun (WGS) entry which is preliminary data.</text>
</comment>
<proteinExistence type="predicted"/>
<accession>A0A086Y444</accession>
<dbReference type="PANTHER" id="PTHR30462">
    <property type="entry name" value="INTERMEMBRANE TRANSPORT PROTEIN PQIB-RELATED"/>
    <property type="match status" value="1"/>
</dbReference>
<reference evidence="9 10" key="1">
    <citation type="submission" date="2014-03" db="EMBL/GenBank/DDBJ databases">
        <title>Genome of Paenirhodobacter enshiensis DW2-9.</title>
        <authorList>
            <person name="Wang D."/>
            <person name="Wang G."/>
        </authorList>
    </citation>
    <scope>NUCLEOTIDE SEQUENCE [LARGE SCALE GENOMIC DNA]</scope>
    <source>
        <strain evidence="9 10">DW2-9</strain>
    </source>
</reference>
<dbReference type="AlphaFoldDB" id="A0A086Y444"/>